<proteinExistence type="predicted"/>
<dbReference type="Proteomes" id="UP000310822">
    <property type="component" value="Unassembled WGS sequence"/>
</dbReference>
<name>A0AAJ5P443_STREE</name>
<evidence type="ECO:0000313" key="3">
    <source>
        <dbReference type="EMBL" id="VNB69719.1"/>
    </source>
</evidence>
<dbReference type="GO" id="GO:0046872">
    <property type="term" value="F:metal ion binding"/>
    <property type="evidence" value="ECO:0007669"/>
    <property type="project" value="InterPro"/>
</dbReference>
<dbReference type="SUPFAM" id="SSF56059">
    <property type="entry name" value="Glutathione synthetase ATP-binding domain-like"/>
    <property type="match status" value="1"/>
</dbReference>
<dbReference type="Gene3D" id="3.40.50.20">
    <property type="match status" value="1"/>
</dbReference>
<dbReference type="PROSITE" id="PS50975">
    <property type="entry name" value="ATP_GRASP"/>
    <property type="match status" value="1"/>
</dbReference>
<comment type="caution">
    <text evidence="3">The sequence shown here is derived from an EMBL/GenBank/DDBJ whole genome shotgun (WGS) entry which is preliminary data.</text>
</comment>
<evidence type="ECO:0000259" key="2">
    <source>
        <dbReference type="PROSITE" id="PS50975"/>
    </source>
</evidence>
<dbReference type="GO" id="GO:0005524">
    <property type="term" value="F:ATP binding"/>
    <property type="evidence" value="ECO:0007669"/>
    <property type="project" value="UniProtKB-UniRule"/>
</dbReference>
<organism evidence="3 4">
    <name type="scientific">Streptococcus pneumoniae</name>
    <dbReference type="NCBI Taxonomy" id="1313"/>
    <lineage>
        <taxon>Bacteria</taxon>
        <taxon>Bacillati</taxon>
        <taxon>Bacillota</taxon>
        <taxon>Bacilli</taxon>
        <taxon>Lactobacillales</taxon>
        <taxon>Streptococcaceae</taxon>
        <taxon>Streptococcus</taxon>
    </lineage>
</organism>
<keyword evidence="1" id="KW-0067">ATP-binding</keyword>
<evidence type="ECO:0000256" key="1">
    <source>
        <dbReference type="PROSITE-ProRule" id="PRU00409"/>
    </source>
</evidence>
<protein>
    <submittedName>
        <fullName evidence="3">Biotin carboxylase</fullName>
    </submittedName>
</protein>
<dbReference type="EMBL" id="CAASIK010000019">
    <property type="protein sequence ID" value="VNB69719.1"/>
    <property type="molecule type" value="Genomic_DNA"/>
</dbReference>
<sequence length="404" mass="47653">MKILLNKYTPTLAKLNYLADQDAIVIAPLDTQKKYEKYLMKGNRLPKIIYLEDYTLPKMISIIRESIDVDSIEEVITLDEHYMWHAGFLNDFFKKRNSLYLVNSLFQDKYLMRSVLFEIVPQPMFRLIETQKDIELFWKNTAGDKSIIKPRFGAACVGIKKYSRGEQIPEKFINYQYIIEEYVDLQKMLTCDGYSQGSNIIRFYSHEYEELLLGTIGTSNEFTVRTNSLYEKNIPFLRKIFNECSKVLKEFVNDYSIIPFHFEWFFDEHKEEFVFCEVGKRFGGGDIPNLIQRSFGVNIFEEFWGNVFDNKELHPSAYLERPKLISATYCPYKKRGKLVSAPDMELFDWTDEIYVFSKVGEESDGITSVVEGDFIAIIVSENEEQHNQKLFKLRELSEQFIWEE</sequence>
<gene>
    <name evidence="3" type="ORF">SAMEA2783718_02114</name>
</gene>
<feature type="domain" description="ATP-grasp" evidence="2">
    <location>
        <begin position="112"/>
        <end position="308"/>
    </location>
</feature>
<dbReference type="InterPro" id="IPR011761">
    <property type="entry name" value="ATP-grasp"/>
</dbReference>
<evidence type="ECO:0000313" key="4">
    <source>
        <dbReference type="Proteomes" id="UP000310822"/>
    </source>
</evidence>
<dbReference type="RefSeq" id="WP_137996150.1">
    <property type="nucleotide sequence ID" value="NZ_JAQGDL010000007.1"/>
</dbReference>
<keyword evidence="1" id="KW-0547">Nucleotide-binding</keyword>
<reference evidence="3 4" key="1">
    <citation type="submission" date="2019-04" db="EMBL/GenBank/DDBJ databases">
        <authorList>
            <consortium name="Pathogen Informatics"/>
        </authorList>
    </citation>
    <scope>NUCLEOTIDE SEQUENCE [LARGE SCALE GENOMIC DNA]</scope>
    <source>
        <strain evidence="3 4">GPSC54</strain>
    </source>
</reference>
<dbReference type="Gene3D" id="3.30.470.20">
    <property type="entry name" value="ATP-grasp fold, B domain"/>
    <property type="match status" value="1"/>
</dbReference>
<dbReference type="AlphaFoldDB" id="A0AAJ5P443"/>
<accession>A0AAJ5P443</accession>